<gene>
    <name evidence="1" type="ORF">SMN809_LOCUS25177</name>
</gene>
<evidence type="ECO:0000313" key="2">
    <source>
        <dbReference type="Proteomes" id="UP000676336"/>
    </source>
</evidence>
<proteinExistence type="predicted"/>
<organism evidence="1 2">
    <name type="scientific">Rotaria magnacalcarata</name>
    <dbReference type="NCBI Taxonomy" id="392030"/>
    <lineage>
        <taxon>Eukaryota</taxon>
        <taxon>Metazoa</taxon>
        <taxon>Spiralia</taxon>
        <taxon>Gnathifera</taxon>
        <taxon>Rotifera</taxon>
        <taxon>Eurotatoria</taxon>
        <taxon>Bdelloidea</taxon>
        <taxon>Philodinida</taxon>
        <taxon>Philodinidae</taxon>
        <taxon>Rotaria</taxon>
    </lineage>
</organism>
<name>A0A8S2TSF5_9BILA</name>
<feature type="non-terminal residue" evidence="1">
    <location>
        <position position="1"/>
    </location>
</feature>
<dbReference type="Proteomes" id="UP000676336">
    <property type="component" value="Unassembled WGS sequence"/>
</dbReference>
<comment type="caution">
    <text evidence="1">The sequence shown here is derived from an EMBL/GenBank/DDBJ whole genome shotgun (WGS) entry which is preliminary data.</text>
</comment>
<dbReference type="AlphaFoldDB" id="A0A8S2TSF5"/>
<reference evidence="1" key="1">
    <citation type="submission" date="2021-02" db="EMBL/GenBank/DDBJ databases">
        <authorList>
            <person name="Nowell W R."/>
        </authorList>
    </citation>
    <scope>NUCLEOTIDE SEQUENCE</scope>
</reference>
<protein>
    <submittedName>
        <fullName evidence="1">Uncharacterized protein</fullName>
    </submittedName>
</protein>
<evidence type="ECO:0000313" key="1">
    <source>
        <dbReference type="EMBL" id="CAF4279155.1"/>
    </source>
</evidence>
<dbReference type="Gene3D" id="3.40.50.1820">
    <property type="entry name" value="alpha/beta hydrolase"/>
    <property type="match status" value="1"/>
</dbReference>
<accession>A0A8S2TSF5</accession>
<dbReference type="EMBL" id="CAJOBI010032247">
    <property type="protein sequence ID" value="CAF4279155.1"/>
    <property type="molecule type" value="Genomic_DNA"/>
</dbReference>
<dbReference type="InterPro" id="IPR029058">
    <property type="entry name" value="AB_hydrolase_fold"/>
</dbReference>
<feature type="non-terminal residue" evidence="1">
    <location>
        <position position="91"/>
    </location>
</feature>
<dbReference type="SUPFAM" id="SSF53474">
    <property type="entry name" value="alpha/beta-Hydrolases"/>
    <property type="match status" value="1"/>
</dbReference>
<sequence>SWIKLAYQLSQQCQYSIILIDLPGFGLSSGRSLDQTSWKRYGPEILIAVLSSFHLRHSVSVVAQCGGAATTVRTINRYPLWFRGRGLIFSN</sequence>